<sequence>MVNKSEERTASAPPATKSLTTTTNGAAAKVLCSANSRECQLSAFALSYVVLVACAEGIREFLELLENAVL</sequence>
<feature type="region of interest" description="Disordered" evidence="1">
    <location>
        <begin position="1"/>
        <end position="20"/>
    </location>
</feature>
<evidence type="ECO:0000256" key="1">
    <source>
        <dbReference type="SAM" id="MobiDB-lite"/>
    </source>
</evidence>
<dbReference type="AlphaFoldDB" id="A0A3P6UN33"/>
<dbReference type="EMBL" id="UYRV01026598">
    <property type="protein sequence ID" value="VDK79564.1"/>
    <property type="molecule type" value="Genomic_DNA"/>
</dbReference>
<proteinExistence type="predicted"/>
<keyword evidence="3" id="KW-1185">Reference proteome</keyword>
<reference evidence="2 3" key="1">
    <citation type="submission" date="2018-11" db="EMBL/GenBank/DDBJ databases">
        <authorList>
            <consortium name="Pathogen Informatics"/>
        </authorList>
    </citation>
    <scope>NUCLEOTIDE SEQUENCE [LARGE SCALE GENOMIC DNA]</scope>
</reference>
<gene>
    <name evidence="2" type="ORF">CGOC_LOCUS7593</name>
</gene>
<name>A0A3P6UN33_CYLGO</name>
<organism evidence="2 3">
    <name type="scientific">Cylicostephanus goldi</name>
    <name type="common">Nematode worm</name>
    <dbReference type="NCBI Taxonomy" id="71465"/>
    <lineage>
        <taxon>Eukaryota</taxon>
        <taxon>Metazoa</taxon>
        <taxon>Ecdysozoa</taxon>
        <taxon>Nematoda</taxon>
        <taxon>Chromadorea</taxon>
        <taxon>Rhabditida</taxon>
        <taxon>Rhabditina</taxon>
        <taxon>Rhabditomorpha</taxon>
        <taxon>Strongyloidea</taxon>
        <taxon>Strongylidae</taxon>
        <taxon>Cylicostephanus</taxon>
    </lineage>
</organism>
<accession>A0A3P6UN33</accession>
<evidence type="ECO:0000313" key="3">
    <source>
        <dbReference type="Proteomes" id="UP000271889"/>
    </source>
</evidence>
<evidence type="ECO:0000313" key="2">
    <source>
        <dbReference type="EMBL" id="VDK79564.1"/>
    </source>
</evidence>
<dbReference type="Proteomes" id="UP000271889">
    <property type="component" value="Unassembled WGS sequence"/>
</dbReference>
<protein>
    <submittedName>
        <fullName evidence="2">Uncharacterized protein</fullName>
    </submittedName>
</protein>